<protein>
    <submittedName>
        <fullName evidence="2">Nitrilase</fullName>
    </submittedName>
</protein>
<dbReference type="PANTHER" id="PTHR23088">
    <property type="entry name" value="NITRILASE-RELATED"/>
    <property type="match status" value="1"/>
</dbReference>
<dbReference type="InterPro" id="IPR036526">
    <property type="entry name" value="C-N_Hydrolase_sf"/>
</dbReference>
<keyword evidence="3" id="KW-1185">Reference proteome</keyword>
<sequence length="247" mass="25998">MHRADTLAARAAAAGADLVCFPEQFATGWSPTVPAGSGEAIDGPTITTLQATARDHGVAVLGSFLEYTGDKPRNTAVAIDRSGSILTTYAKMHLFSPGGEDRHCTPGDALATFAVGGTTFGIAICYDLRFPELFRAYAETGADCVLVPSAWPCSRLAHFEIFVGSRALENQYYVAGINAGGSGHAGDPQCGSSLVADPEGTIIARGGAGEDLILAPLDPGRIHDARNRIPALKDRRSDLYHRLLSNR</sequence>
<organism evidence="2 3">
    <name type="scientific">Methanoculleus taiwanensis</name>
    <dbReference type="NCBI Taxonomy" id="1550565"/>
    <lineage>
        <taxon>Archaea</taxon>
        <taxon>Methanobacteriati</taxon>
        <taxon>Methanobacteriota</taxon>
        <taxon>Stenosarchaea group</taxon>
        <taxon>Methanomicrobia</taxon>
        <taxon>Methanomicrobiales</taxon>
        <taxon>Methanomicrobiaceae</taxon>
        <taxon>Methanoculleus</taxon>
    </lineage>
</organism>
<dbReference type="PANTHER" id="PTHR23088:SF27">
    <property type="entry name" value="DEAMINATED GLUTATHIONE AMIDASE"/>
    <property type="match status" value="1"/>
</dbReference>
<name>A0A498H305_9EURY</name>
<evidence type="ECO:0000313" key="3">
    <source>
        <dbReference type="Proteomes" id="UP000290932"/>
    </source>
</evidence>
<dbReference type="SUPFAM" id="SSF56317">
    <property type="entry name" value="Carbon-nitrogen hydrolase"/>
    <property type="match status" value="1"/>
</dbReference>
<dbReference type="AlphaFoldDB" id="A0A498H305"/>
<accession>A0A498H305</accession>
<dbReference type="Proteomes" id="UP000290932">
    <property type="component" value="Unassembled WGS sequence"/>
</dbReference>
<proteinExistence type="predicted"/>
<dbReference type="PROSITE" id="PS50263">
    <property type="entry name" value="CN_HYDROLASE"/>
    <property type="match status" value="1"/>
</dbReference>
<evidence type="ECO:0000313" key="2">
    <source>
        <dbReference type="EMBL" id="RXE56528.1"/>
    </source>
</evidence>
<dbReference type="EMBL" id="LHQS01000002">
    <property type="protein sequence ID" value="RXE56528.1"/>
    <property type="molecule type" value="Genomic_DNA"/>
</dbReference>
<dbReference type="InterPro" id="IPR001110">
    <property type="entry name" value="UPF0012_CS"/>
</dbReference>
<comment type="caution">
    <text evidence="2">The sequence shown here is derived from an EMBL/GenBank/DDBJ whole genome shotgun (WGS) entry which is preliminary data.</text>
</comment>
<feature type="domain" description="CN hydrolase" evidence="1">
    <location>
        <begin position="1"/>
        <end position="219"/>
    </location>
</feature>
<dbReference type="Gene3D" id="3.60.110.10">
    <property type="entry name" value="Carbon-nitrogen hydrolase"/>
    <property type="match status" value="1"/>
</dbReference>
<dbReference type="Pfam" id="PF00795">
    <property type="entry name" value="CN_hydrolase"/>
    <property type="match status" value="1"/>
</dbReference>
<reference evidence="2 3" key="1">
    <citation type="journal article" date="2015" name="Int. J. Syst. Evol. Microbiol.">
        <title>Methanoculleus taiwanensis sp. nov., a methanogen isolated from deep marine sediment at the deformation front area near Taiwan.</title>
        <authorList>
            <person name="Weng C.Y."/>
            <person name="Chen S.C."/>
            <person name="Lai M.C."/>
            <person name="Wu S.Y."/>
            <person name="Lin S."/>
            <person name="Yang T.F."/>
            <person name="Chen P.C."/>
        </authorList>
    </citation>
    <scope>NUCLEOTIDE SEQUENCE [LARGE SCALE GENOMIC DNA]</scope>
    <source>
        <strain evidence="2 3">CYW4</strain>
    </source>
</reference>
<dbReference type="PROSITE" id="PS01227">
    <property type="entry name" value="UPF0012"/>
    <property type="match status" value="1"/>
</dbReference>
<evidence type="ECO:0000259" key="1">
    <source>
        <dbReference type="PROSITE" id="PS50263"/>
    </source>
</evidence>
<dbReference type="InterPro" id="IPR003010">
    <property type="entry name" value="C-N_Hydrolase"/>
</dbReference>
<gene>
    <name evidence="2" type="ORF">ABH15_06530</name>
</gene>